<proteinExistence type="predicted"/>
<protein>
    <submittedName>
        <fullName evidence="1">Uncharacterized protein</fullName>
    </submittedName>
</protein>
<comment type="caution">
    <text evidence="1">The sequence shown here is derived from an EMBL/GenBank/DDBJ whole genome shotgun (WGS) entry which is preliminary data.</text>
</comment>
<accession>A0A8H3NXP3</accession>
<evidence type="ECO:0000313" key="2">
    <source>
        <dbReference type="Proteomes" id="UP000465221"/>
    </source>
</evidence>
<reference evidence="1 2" key="1">
    <citation type="submission" date="2020-01" db="EMBL/GenBank/DDBJ databases">
        <title>Draft genome sequence of Aspergillus udagawae IFM 46972.</title>
        <authorList>
            <person name="Takahashi H."/>
            <person name="Yaguchi T."/>
        </authorList>
    </citation>
    <scope>NUCLEOTIDE SEQUENCE [LARGE SCALE GENOMIC DNA]</scope>
    <source>
        <strain evidence="1 2">IFM 46972</strain>
    </source>
</reference>
<gene>
    <name evidence="1" type="ORF">IFM46972_06768</name>
</gene>
<sequence>MHNLLMTDLRRPRLTVTGKTASIRFETERAWEDFAQNDDETTVEQIFRDKNVTIRKPINASHHTPPILEVTLEAADDVEAEDIQRAKYPDGVLVHVEED</sequence>
<dbReference type="EMBL" id="BLKC01000047">
    <property type="protein sequence ID" value="GFF42128.1"/>
    <property type="molecule type" value="Genomic_DNA"/>
</dbReference>
<name>A0A8H3NXP3_9EURO</name>
<organism evidence="1 2">
    <name type="scientific">Aspergillus udagawae</name>
    <dbReference type="NCBI Taxonomy" id="91492"/>
    <lineage>
        <taxon>Eukaryota</taxon>
        <taxon>Fungi</taxon>
        <taxon>Dikarya</taxon>
        <taxon>Ascomycota</taxon>
        <taxon>Pezizomycotina</taxon>
        <taxon>Eurotiomycetes</taxon>
        <taxon>Eurotiomycetidae</taxon>
        <taxon>Eurotiales</taxon>
        <taxon>Aspergillaceae</taxon>
        <taxon>Aspergillus</taxon>
        <taxon>Aspergillus subgen. Fumigati</taxon>
    </lineage>
</organism>
<evidence type="ECO:0000313" key="1">
    <source>
        <dbReference type="EMBL" id="GFF42128.1"/>
    </source>
</evidence>
<dbReference type="AlphaFoldDB" id="A0A8H3NXP3"/>
<dbReference type="Proteomes" id="UP000465221">
    <property type="component" value="Unassembled WGS sequence"/>
</dbReference>